<name>A0ABX0SCF5_9ACTN</name>
<comment type="function">
    <text evidence="1">Part of the binding-protein-dependent transport system for phosphate; probably responsible for the translocation of the substrate across the membrane.</text>
</comment>
<accession>A0ABX0SCF5</accession>
<gene>
    <name evidence="12" type="ORF">FB473_000249</name>
</gene>
<keyword evidence="13" id="KW-1185">Reference proteome</keyword>
<feature type="transmembrane region" description="Helical" evidence="10">
    <location>
        <begin position="89"/>
        <end position="111"/>
    </location>
</feature>
<reference evidence="12 13" key="1">
    <citation type="submission" date="2020-02" db="EMBL/GenBank/DDBJ databases">
        <title>Sequencing the genomes of 1000 actinobacteria strains.</title>
        <authorList>
            <person name="Klenk H.-P."/>
        </authorList>
    </citation>
    <scope>NUCLEOTIDE SEQUENCE [LARGE SCALE GENOMIC DNA]</scope>
    <source>
        <strain evidence="12 13">DSM 19609</strain>
    </source>
</reference>
<keyword evidence="4" id="KW-0813">Transport</keyword>
<comment type="caution">
    <text evidence="12">The sequence shown here is derived from an EMBL/GenBank/DDBJ whole genome shotgun (WGS) entry which is preliminary data.</text>
</comment>
<dbReference type="EMBL" id="JAAMOZ010000001">
    <property type="protein sequence ID" value="NIH55604.1"/>
    <property type="molecule type" value="Genomic_DNA"/>
</dbReference>
<dbReference type="Pfam" id="PF00528">
    <property type="entry name" value="BPD_transp_1"/>
    <property type="match status" value="1"/>
</dbReference>
<comment type="subcellular location">
    <subcellularLocation>
        <location evidence="2 10">Cell membrane</location>
        <topology evidence="2 10">Multi-pass membrane protein</topology>
    </subcellularLocation>
</comment>
<evidence type="ECO:0000313" key="13">
    <source>
        <dbReference type="Proteomes" id="UP000749311"/>
    </source>
</evidence>
<feature type="transmembrane region" description="Helical" evidence="10">
    <location>
        <begin position="32"/>
        <end position="52"/>
    </location>
</feature>
<keyword evidence="8 10" id="KW-1133">Transmembrane helix</keyword>
<evidence type="ECO:0000256" key="3">
    <source>
        <dbReference type="ARBA" id="ARBA00007069"/>
    </source>
</evidence>
<dbReference type="InterPro" id="IPR035906">
    <property type="entry name" value="MetI-like_sf"/>
</dbReference>
<dbReference type="PANTHER" id="PTHR42922:SF1">
    <property type="entry name" value="PHOSPHATE TRANSPORT SYSTEM PERMEASE PROTEIN PSTA"/>
    <property type="match status" value="1"/>
</dbReference>
<feature type="transmembrane region" description="Helical" evidence="10">
    <location>
        <begin position="211"/>
        <end position="227"/>
    </location>
</feature>
<sequence>MSIDTTTTGAQPEARIRDTSLTGGQLPKYTDLALLVVSVCVAAALLALFGAFGIVTSLILGVLIFLVSVYALAFAVEGQRRASNRLARYVIFGAFILALIPLVSLLVEVIGQGWNRFDLDYFTQSKRNVVGEGGGASHAIAGTLIVTGLATLFSVPIGLFTAIYLVEYGNNGFLKRAITFLVDVMTGIPSIVAGLFAYALFSTLLGPSKSGLAGAVALSVLMIPYVVRNSEEIIRLVPNSLREASYALGVKRWRTIVRVVLPTSISGIVSGVILAIARIIGETAPLLVTMGFTDSMNYNPLPTGGNAVNPMTSLPVFVYYEYTRPGRPQSAYFDRAWTGALILVLIVMILNIVGRIIAKRFAPKINR</sequence>
<evidence type="ECO:0000256" key="7">
    <source>
        <dbReference type="ARBA" id="ARBA00022692"/>
    </source>
</evidence>
<feature type="transmembrane region" description="Helical" evidence="10">
    <location>
        <begin position="139"/>
        <end position="166"/>
    </location>
</feature>
<feature type="domain" description="ABC transmembrane type-1" evidence="11">
    <location>
        <begin position="140"/>
        <end position="354"/>
    </location>
</feature>
<evidence type="ECO:0000256" key="5">
    <source>
        <dbReference type="ARBA" id="ARBA00022475"/>
    </source>
</evidence>
<feature type="transmembrane region" description="Helical" evidence="10">
    <location>
        <begin position="336"/>
        <end position="358"/>
    </location>
</feature>
<dbReference type="CDD" id="cd06261">
    <property type="entry name" value="TM_PBP2"/>
    <property type="match status" value="1"/>
</dbReference>
<proteinExistence type="inferred from homology"/>
<evidence type="ECO:0000256" key="6">
    <source>
        <dbReference type="ARBA" id="ARBA00022592"/>
    </source>
</evidence>
<dbReference type="RefSeq" id="WP_167164086.1">
    <property type="nucleotide sequence ID" value="NZ_BAAAOO010000012.1"/>
</dbReference>
<keyword evidence="9 10" id="KW-0472">Membrane</keyword>
<dbReference type="NCBIfam" id="TIGR00974">
    <property type="entry name" value="3a0107s02c"/>
    <property type="match status" value="1"/>
</dbReference>
<evidence type="ECO:0000256" key="1">
    <source>
        <dbReference type="ARBA" id="ARBA00003510"/>
    </source>
</evidence>
<comment type="similarity">
    <text evidence="3 10">Belongs to the binding-protein-dependent transport system permease family. CysTW subfamily.</text>
</comment>
<organism evidence="12 13">
    <name type="scientific">Brooklawnia cerclae</name>
    <dbReference type="NCBI Taxonomy" id="349934"/>
    <lineage>
        <taxon>Bacteria</taxon>
        <taxon>Bacillati</taxon>
        <taxon>Actinomycetota</taxon>
        <taxon>Actinomycetes</taxon>
        <taxon>Propionibacteriales</taxon>
        <taxon>Propionibacteriaceae</taxon>
        <taxon>Brooklawnia</taxon>
    </lineage>
</organism>
<keyword evidence="6" id="KW-0592">Phosphate transport</keyword>
<dbReference type="PROSITE" id="PS50928">
    <property type="entry name" value="ABC_TM1"/>
    <property type="match status" value="1"/>
</dbReference>
<protein>
    <recommendedName>
        <fullName evidence="10">Phosphate transport system permease protein PstA</fullName>
    </recommendedName>
</protein>
<feature type="transmembrane region" description="Helical" evidence="10">
    <location>
        <begin position="58"/>
        <end position="77"/>
    </location>
</feature>
<evidence type="ECO:0000313" key="12">
    <source>
        <dbReference type="EMBL" id="NIH55604.1"/>
    </source>
</evidence>
<evidence type="ECO:0000256" key="8">
    <source>
        <dbReference type="ARBA" id="ARBA00022989"/>
    </source>
</evidence>
<evidence type="ECO:0000256" key="2">
    <source>
        <dbReference type="ARBA" id="ARBA00004651"/>
    </source>
</evidence>
<keyword evidence="7 10" id="KW-0812">Transmembrane</keyword>
<dbReference type="Gene3D" id="1.10.3720.10">
    <property type="entry name" value="MetI-like"/>
    <property type="match status" value="1"/>
</dbReference>
<dbReference type="InterPro" id="IPR000515">
    <property type="entry name" value="MetI-like"/>
</dbReference>
<dbReference type="PANTHER" id="PTHR42922">
    <property type="entry name" value="PHOSPHATE TRANSPORT SYSTEM PERMEASE PROTEIN PSTA"/>
    <property type="match status" value="1"/>
</dbReference>
<dbReference type="Proteomes" id="UP000749311">
    <property type="component" value="Unassembled WGS sequence"/>
</dbReference>
<evidence type="ECO:0000256" key="10">
    <source>
        <dbReference type="RuleBase" id="RU363043"/>
    </source>
</evidence>
<feature type="transmembrane region" description="Helical" evidence="10">
    <location>
        <begin position="259"/>
        <end position="280"/>
    </location>
</feature>
<evidence type="ECO:0000259" key="11">
    <source>
        <dbReference type="PROSITE" id="PS50928"/>
    </source>
</evidence>
<evidence type="ECO:0000256" key="4">
    <source>
        <dbReference type="ARBA" id="ARBA00022448"/>
    </source>
</evidence>
<dbReference type="InterPro" id="IPR051408">
    <property type="entry name" value="Phosphate_transprt_permease"/>
</dbReference>
<evidence type="ECO:0000256" key="9">
    <source>
        <dbReference type="ARBA" id="ARBA00023136"/>
    </source>
</evidence>
<feature type="transmembrane region" description="Helical" evidence="10">
    <location>
        <begin position="178"/>
        <end position="199"/>
    </location>
</feature>
<keyword evidence="5 10" id="KW-1003">Cell membrane</keyword>
<dbReference type="SUPFAM" id="SSF161098">
    <property type="entry name" value="MetI-like"/>
    <property type="match status" value="1"/>
</dbReference>
<dbReference type="InterPro" id="IPR005672">
    <property type="entry name" value="Phosphate_PstA"/>
</dbReference>